<keyword evidence="1" id="KW-0001">2Fe-2S</keyword>
<dbReference type="Gene3D" id="3.40.50.80">
    <property type="entry name" value="Nucleotide-binding domain of ferredoxin-NADP reductase (FNR) module"/>
    <property type="match status" value="1"/>
</dbReference>
<dbReference type="AlphaFoldDB" id="A0A8J3YQW1"/>
<dbReference type="InterPro" id="IPR012165">
    <property type="entry name" value="Cyt_c3_hydrogenase_gsu"/>
</dbReference>
<feature type="binding site" evidence="1">
    <location>
        <position position="241"/>
    </location>
    <ligand>
        <name>[2Fe-2S] cluster</name>
        <dbReference type="ChEBI" id="CHEBI:190135"/>
    </ligand>
</feature>
<accession>A0A8J3YQW1</accession>
<comment type="caution">
    <text evidence="3">The sequence shown here is derived from an EMBL/GenBank/DDBJ whole genome shotgun (WGS) entry which is preliminary data.</text>
</comment>
<dbReference type="GO" id="GO:0016491">
    <property type="term" value="F:oxidoreductase activity"/>
    <property type="evidence" value="ECO:0007669"/>
    <property type="project" value="InterPro"/>
</dbReference>
<dbReference type="InterPro" id="IPR017927">
    <property type="entry name" value="FAD-bd_FR_type"/>
</dbReference>
<dbReference type="GO" id="GO:0006221">
    <property type="term" value="P:pyrimidine nucleotide biosynthetic process"/>
    <property type="evidence" value="ECO:0007669"/>
    <property type="project" value="InterPro"/>
</dbReference>
<evidence type="ECO:0000256" key="1">
    <source>
        <dbReference type="PIRSR" id="PIRSR006816-2"/>
    </source>
</evidence>
<evidence type="ECO:0000313" key="3">
    <source>
        <dbReference type="EMBL" id="GIJ48143.1"/>
    </source>
</evidence>
<name>A0A8J3YQW1_9ACTN</name>
<sequence>MNTDPAPHRYRVVVNRAETPDTSTLTLRPVDAPLPAFLPGQFAMLYAFGIGEIPVSVSGRCGAGGLMHTVRAVGAVSRAVHDCPPGGFLGVRGPFGRPWTLPAPRDADVVVVAGGLGLAPLHPLVRHLRDHRVRYRSVAVLIGARTPDDLLYRAEYRRWRADGLDVRVTVDRPLPGWNGATGLVTALLTGLRPQPGRCAGYVCGPEVMMRPVVRSLATIGMPTSRVELSLERNMQCGTGHCGHCQLGPLFVCRDGPVVPATAAENLLAVREL</sequence>
<dbReference type="InterPro" id="IPR019480">
    <property type="entry name" value="Dihydroorotate_DH_Fe-S-bd"/>
</dbReference>
<organism evidence="3 4">
    <name type="scientific">Virgisporangium aliadipatigenens</name>
    <dbReference type="NCBI Taxonomy" id="741659"/>
    <lineage>
        <taxon>Bacteria</taxon>
        <taxon>Bacillati</taxon>
        <taxon>Actinomycetota</taxon>
        <taxon>Actinomycetes</taxon>
        <taxon>Micromonosporales</taxon>
        <taxon>Micromonosporaceae</taxon>
        <taxon>Virgisporangium</taxon>
    </lineage>
</organism>
<dbReference type="Gene3D" id="2.40.30.10">
    <property type="entry name" value="Translation factors"/>
    <property type="match status" value="1"/>
</dbReference>
<protein>
    <submittedName>
        <fullName evidence="3">Oxidoreductase</fullName>
    </submittedName>
</protein>
<feature type="binding site" evidence="1">
    <location>
        <position position="236"/>
    </location>
    <ligand>
        <name>[2Fe-2S] cluster</name>
        <dbReference type="ChEBI" id="CHEBI:190135"/>
    </ligand>
</feature>
<dbReference type="GO" id="GO:0050660">
    <property type="term" value="F:flavin adenine dinucleotide binding"/>
    <property type="evidence" value="ECO:0007669"/>
    <property type="project" value="InterPro"/>
</dbReference>
<dbReference type="InterPro" id="IPR050353">
    <property type="entry name" value="PyrK_electron_transfer"/>
</dbReference>
<dbReference type="PANTHER" id="PTHR43513">
    <property type="entry name" value="DIHYDROOROTATE DEHYDROGENASE B (NAD(+)), ELECTRON TRANSFER SUBUNIT"/>
    <property type="match status" value="1"/>
</dbReference>
<feature type="domain" description="FAD-binding FR-type" evidence="2">
    <location>
        <begin position="5"/>
        <end position="101"/>
    </location>
</feature>
<dbReference type="PROSITE" id="PS51384">
    <property type="entry name" value="FAD_FR"/>
    <property type="match status" value="1"/>
</dbReference>
<dbReference type="InterPro" id="IPR001433">
    <property type="entry name" value="OxRdtase_FAD/NAD-bd"/>
</dbReference>
<dbReference type="InterPro" id="IPR039261">
    <property type="entry name" value="FNR_nucleotide-bd"/>
</dbReference>
<dbReference type="PIRSF" id="PIRSF006816">
    <property type="entry name" value="Cyc3_hyd_g"/>
    <property type="match status" value="1"/>
</dbReference>
<dbReference type="RefSeq" id="WP_203901641.1">
    <property type="nucleotide sequence ID" value="NZ_BOPF01000019.1"/>
</dbReference>
<dbReference type="SUPFAM" id="SSF63380">
    <property type="entry name" value="Riboflavin synthase domain-like"/>
    <property type="match status" value="1"/>
</dbReference>
<dbReference type="Pfam" id="PF00175">
    <property type="entry name" value="NAD_binding_1"/>
    <property type="match status" value="1"/>
</dbReference>
<reference evidence="3" key="1">
    <citation type="submission" date="2021-01" db="EMBL/GenBank/DDBJ databases">
        <title>Whole genome shotgun sequence of Virgisporangium aliadipatigenens NBRC 105644.</title>
        <authorList>
            <person name="Komaki H."/>
            <person name="Tamura T."/>
        </authorList>
    </citation>
    <scope>NUCLEOTIDE SEQUENCE</scope>
    <source>
        <strain evidence="3">NBRC 105644</strain>
    </source>
</reference>
<gene>
    <name evidence="3" type="ORF">Val02_50290</name>
</gene>
<comment type="cofactor">
    <cofactor evidence="1">
        <name>[2Fe-2S] cluster</name>
        <dbReference type="ChEBI" id="CHEBI:190135"/>
    </cofactor>
    <text evidence="1">Binds 1 [2Fe-2S] cluster per subunit.</text>
</comment>
<dbReference type="Pfam" id="PF10418">
    <property type="entry name" value="DHODB_Fe-S_bind"/>
    <property type="match status" value="1"/>
</dbReference>
<proteinExistence type="predicted"/>
<keyword evidence="1" id="KW-0479">Metal-binding</keyword>
<dbReference type="InterPro" id="IPR017938">
    <property type="entry name" value="Riboflavin_synthase-like_b-brl"/>
</dbReference>
<dbReference type="GO" id="GO:0046872">
    <property type="term" value="F:metal ion binding"/>
    <property type="evidence" value="ECO:0007669"/>
    <property type="project" value="UniProtKB-KW"/>
</dbReference>
<dbReference type="SUPFAM" id="SSF52343">
    <property type="entry name" value="Ferredoxin reductase-like, C-terminal NADP-linked domain"/>
    <property type="match status" value="1"/>
</dbReference>
<dbReference type="EMBL" id="BOPF01000019">
    <property type="protein sequence ID" value="GIJ48143.1"/>
    <property type="molecule type" value="Genomic_DNA"/>
</dbReference>
<keyword evidence="1" id="KW-0411">Iron-sulfur</keyword>
<evidence type="ECO:0000259" key="2">
    <source>
        <dbReference type="PROSITE" id="PS51384"/>
    </source>
</evidence>
<dbReference type="Proteomes" id="UP000619260">
    <property type="component" value="Unassembled WGS sequence"/>
</dbReference>
<keyword evidence="1" id="KW-0408">Iron</keyword>
<dbReference type="PRINTS" id="PR00410">
    <property type="entry name" value="PHEHYDRXLASE"/>
</dbReference>
<feature type="binding site" evidence="1">
    <location>
        <position position="244"/>
    </location>
    <ligand>
        <name>[2Fe-2S] cluster</name>
        <dbReference type="ChEBI" id="CHEBI:190135"/>
    </ligand>
</feature>
<dbReference type="PANTHER" id="PTHR43513:SF3">
    <property type="entry name" value="DIHYDROOROTATE DEHYDROGENASE B (NAD(+)), ELECTRON TRANSFER SUBUNIT-RELATED"/>
    <property type="match status" value="1"/>
</dbReference>
<dbReference type="CDD" id="cd06221">
    <property type="entry name" value="sulfite_reductase_like"/>
    <property type="match status" value="1"/>
</dbReference>
<feature type="binding site" evidence="1">
    <location>
        <position position="252"/>
    </location>
    <ligand>
        <name>[2Fe-2S] cluster</name>
        <dbReference type="ChEBI" id="CHEBI:190135"/>
    </ligand>
</feature>
<keyword evidence="4" id="KW-1185">Reference proteome</keyword>
<dbReference type="GO" id="GO:0051537">
    <property type="term" value="F:2 iron, 2 sulfur cluster binding"/>
    <property type="evidence" value="ECO:0007669"/>
    <property type="project" value="UniProtKB-KW"/>
</dbReference>
<evidence type="ECO:0000313" key="4">
    <source>
        <dbReference type="Proteomes" id="UP000619260"/>
    </source>
</evidence>